<evidence type="ECO:0000313" key="8">
    <source>
        <dbReference type="Proteomes" id="UP001597375"/>
    </source>
</evidence>
<feature type="signal peptide" evidence="5">
    <location>
        <begin position="1"/>
        <end position="23"/>
    </location>
</feature>
<protein>
    <recommendedName>
        <fullName evidence="6">Cytochrome c domain-containing protein</fullName>
    </recommendedName>
</protein>
<dbReference type="SUPFAM" id="SSF46626">
    <property type="entry name" value="Cytochrome c"/>
    <property type="match status" value="1"/>
</dbReference>
<proteinExistence type="predicted"/>
<feature type="chain" id="PRO_5046597786" description="Cytochrome c domain-containing protein" evidence="5">
    <location>
        <begin position="24"/>
        <end position="297"/>
    </location>
</feature>
<evidence type="ECO:0000256" key="3">
    <source>
        <dbReference type="ARBA" id="ARBA00023004"/>
    </source>
</evidence>
<dbReference type="EMBL" id="JBHUIT010000005">
    <property type="protein sequence ID" value="MFD2256243.1"/>
    <property type="molecule type" value="Genomic_DNA"/>
</dbReference>
<evidence type="ECO:0000313" key="7">
    <source>
        <dbReference type="EMBL" id="MFD2256243.1"/>
    </source>
</evidence>
<gene>
    <name evidence="7" type="ORF">ACFSSA_06130</name>
</gene>
<dbReference type="InterPro" id="IPR009056">
    <property type="entry name" value="Cyt_c-like_dom"/>
</dbReference>
<dbReference type="InterPro" id="IPR036909">
    <property type="entry name" value="Cyt_c-like_dom_sf"/>
</dbReference>
<dbReference type="Gene3D" id="1.10.760.10">
    <property type="entry name" value="Cytochrome c-like domain"/>
    <property type="match status" value="1"/>
</dbReference>
<organism evidence="7 8">
    <name type="scientific">Luteolibacter algae</name>
    <dbReference type="NCBI Taxonomy" id="454151"/>
    <lineage>
        <taxon>Bacteria</taxon>
        <taxon>Pseudomonadati</taxon>
        <taxon>Verrucomicrobiota</taxon>
        <taxon>Verrucomicrobiia</taxon>
        <taxon>Verrucomicrobiales</taxon>
        <taxon>Verrucomicrobiaceae</taxon>
        <taxon>Luteolibacter</taxon>
    </lineage>
</organism>
<dbReference type="PROSITE" id="PS51007">
    <property type="entry name" value="CYTC"/>
    <property type="match status" value="1"/>
</dbReference>
<evidence type="ECO:0000259" key="6">
    <source>
        <dbReference type="PROSITE" id="PS51007"/>
    </source>
</evidence>
<accession>A0ABW5D588</accession>
<reference evidence="8" key="1">
    <citation type="journal article" date="2019" name="Int. J. Syst. Evol. Microbiol.">
        <title>The Global Catalogue of Microorganisms (GCM) 10K type strain sequencing project: providing services to taxonomists for standard genome sequencing and annotation.</title>
        <authorList>
            <consortium name="The Broad Institute Genomics Platform"/>
            <consortium name="The Broad Institute Genome Sequencing Center for Infectious Disease"/>
            <person name="Wu L."/>
            <person name="Ma J."/>
        </authorList>
    </citation>
    <scope>NUCLEOTIDE SEQUENCE [LARGE SCALE GENOMIC DNA]</scope>
    <source>
        <strain evidence="8">CGMCC 4.7106</strain>
    </source>
</reference>
<dbReference type="RefSeq" id="WP_386819310.1">
    <property type="nucleotide sequence ID" value="NZ_JBHUIT010000005.1"/>
</dbReference>
<comment type="caution">
    <text evidence="7">The sequence shown here is derived from an EMBL/GenBank/DDBJ whole genome shotgun (WGS) entry which is preliminary data.</text>
</comment>
<dbReference type="Proteomes" id="UP001597375">
    <property type="component" value="Unassembled WGS sequence"/>
</dbReference>
<feature type="domain" description="Cytochrome c" evidence="6">
    <location>
        <begin position="23"/>
        <end position="104"/>
    </location>
</feature>
<sequence length="297" mass="32778">MKPIRYFLALGALPWIFQGVLSAAEPTGEELFTLNCSACHLLDETLVGPSLVEIRTLYAGRADEFVKWAVAPYQKRPNGIEMPSMVHLGEANLHKIYEHVMNVSKGVRRKKQFKGDPYAASPTQAKRPMVQRLFMPDAGPAAIAVALDEKNSLCWDAGTCRLRYAWSGGFINGFPYWSGNGSGMTRINGDIRYTENESPLPLEGEVKFSGYQVKDGLPVFRYSIGTTEITESFSPVSEGEGFQRSFTIHPAPAKPVTLHFPETAKTSYSSNKGSWDGSNLTLTATEAAEFTLTFSFK</sequence>
<evidence type="ECO:0000256" key="1">
    <source>
        <dbReference type="ARBA" id="ARBA00022617"/>
    </source>
</evidence>
<evidence type="ECO:0000256" key="2">
    <source>
        <dbReference type="ARBA" id="ARBA00022723"/>
    </source>
</evidence>
<keyword evidence="1 4" id="KW-0349">Heme</keyword>
<keyword evidence="2 4" id="KW-0479">Metal-binding</keyword>
<name>A0ABW5D588_9BACT</name>
<keyword evidence="5" id="KW-0732">Signal</keyword>
<keyword evidence="8" id="KW-1185">Reference proteome</keyword>
<keyword evidence="3 4" id="KW-0408">Iron</keyword>
<evidence type="ECO:0000256" key="4">
    <source>
        <dbReference type="PROSITE-ProRule" id="PRU00433"/>
    </source>
</evidence>
<evidence type="ECO:0000256" key="5">
    <source>
        <dbReference type="SAM" id="SignalP"/>
    </source>
</evidence>